<name>A0A143PX96_LUTPR</name>
<feature type="repeat" description="TPR" evidence="1">
    <location>
        <begin position="161"/>
        <end position="194"/>
    </location>
</feature>
<organism evidence="2 3">
    <name type="scientific">Luteitalea pratensis</name>
    <dbReference type="NCBI Taxonomy" id="1855912"/>
    <lineage>
        <taxon>Bacteria</taxon>
        <taxon>Pseudomonadati</taxon>
        <taxon>Acidobacteriota</taxon>
        <taxon>Vicinamibacteria</taxon>
        <taxon>Vicinamibacterales</taxon>
        <taxon>Vicinamibacteraceae</taxon>
        <taxon>Luteitalea</taxon>
    </lineage>
</organism>
<reference evidence="3" key="2">
    <citation type="submission" date="2016-04" db="EMBL/GenBank/DDBJ databases">
        <title>First Complete Genome Sequence of a Subdivision 6 Acidobacterium.</title>
        <authorList>
            <person name="Huang S."/>
            <person name="Vieira S."/>
            <person name="Bunk B."/>
            <person name="Riedel T."/>
            <person name="Sproeer C."/>
            <person name="Overmann J."/>
        </authorList>
    </citation>
    <scope>NUCLEOTIDE SEQUENCE [LARGE SCALE GENOMIC DNA]</scope>
    <source>
        <strain evidence="3">DSM 100886 HEG_-6_39</strain>
    </source>
</reference>
<sequence>MSTRARHGQAAARRLVVWLLFTTVVPASALAGLGWALVREDRARETERRRDAREHAATLAATALQRTLAELEDQLSSLSVGQPSPPGAPRAGVAIITFDRTGTSRRAGLPLPFYPATRSREVPRLAALDRADALEFRQRDQAGAIAVLGTVATSADPATRAAALVRLGRLESKQGHLTAALEAFDRLAGLDPAIVDGEPAGLLGTQARALALAAAGRDEEVRRIGSTLIADLDRGRWVLSQAQYTFAREQAVRWLDPRTTATSTTPDPESIALATAAEMLWAARQRGEAGVMSTRGRSTIWAHDLSVLALTRGAGEQLTVMLVSPRVLERLWRAPLAAAARPIDLVLTDAEGRTVVGRPRGGPDKQAVRTASVTNLPWTVHAIEPGPAPAGFAFAAGTAHARGDWRDDVRRGGGRLPDNAFAPAGDPREPAAIGLRLCRITRVQDAPHGHQAPFSVARARTRVVRREACRILRTARPRERQAAPA</sequence>
<evidence type="ECO:0000256" key="1">
    <source>
        <dbReference type="PROSITE-ProRule" id="PRU00339"/>
    </source>
</evidence>
<accession>A0A143PX96</accession>
<dbReference type="KEGG" id="abac:LuPra_05972"/>
<proteinExistence type="predicted"/>
<dbReference type="STRING" id="1855912.LuPra_05972"/>
<dbReference type="InterPro" id="IPR019734">
    <property type="entry name" value="TPR_rpt"/>
</dbReference>
<gene>
    <name evidence="2" type="ORF">LuPra_05972</name>
</gene>
<reference evidence="2 3" key="1">
    <citation type="journal article" date="2016" name="Genome Announc.">
        <title>First Complete Genome Sequence of a Subdivision 6 Acidobacterium Strain.</title>
        <authorList>
            <person name="Huang S."/>
            <person name="Vieira S."/>
            <person name="Bunk B."/>
            <person name="Riedel T."/>
            <person name="Sproer C."/>
            <person name="Overmann J."/>
        </authorList>
    </citation>
    <scope>NUCLEOTIDE SEQUENCE [LARGE SCALE GENOMIC DNA]</scope>
    <source>
        <strain evidence="3">DSM 100886 HEG_-6_39</strain>
    </source>
</reference>
<evidence type="ECO:0000313" key="2">
    <source>
        <dbReference type="EMBL" id="AMY12690.1"/>
    </source>
</evidence>
<evidence type="ECO:0000313" key="3">
    <source>
        <dbReference type="Proteomes" id="UP000076079"/>
    </source>
</evidence>
<dbReference type="AlphaFoldDB" id="A0A143PX96"/>
<keyword evidence="3" id="KW-1185">Reference proteome</keyword>
<dbReference type="EMBL" id="CP015136">
    <property type="protein sequence ID" value="AMY12690.1"/>
    <property type="molecule type" value="Genomic_DNA"/>
</dbReference>
<dbReference type="PROSITE" id="PS50005">
    <property type="entry name" value="TPR"/>
    <property type="match status" value="1"/>
</dbReference>
<protein>
    <submittedName>
        <fullName evidence="2">Uncharacterized protein</fullName>
    </submittedName>
</protein>
<keyword evidence="1" id="KW-0802">TPR repeat</keyword>
<dbReference type="Proteomes" id="UP000076079">
    <property type="component" value="Chromosome"/>
</dbReference>
<dbReference type="PATRIC" id="fig|1813736.3.peg.6274"/>